<gene>
    <name evidence="1" type="ORF">NDU88_008395</name>
</gene>
<comment type="caution">
    <text evidence="1">The sequence shown here is derived from an EMBL/GenBank/DDBJ whole genome shotgun (WGS) entry which is preliminary data.</text>
</comment>
<name>A0AAV7N4W7_PLEWA</name>
<evidence type="ECO:0000313" key="2">
    <source>
        <dbReference type="Proteomes" id="UP001066276"/>
    </source>
</evidence>
<dbReference type="Proteomes" id="UP001066276">
    <property type="component" value="Chromosome 9"/>
</dbReference>
<dbReference type="AlphaFoldDB" id="A0AAV7N4W7"/>
<organism evidence="1 2">
    <name type="scientific">Pleurodeles waltl</name>
    <name type="common">Iberian ribbed newt</name>
    <dbReference type="NCBI Taxonomy" id="8319"/>
    <lineage>
        <taxon>Eukaryota</taxon>
        <taxon>Metazoa</taxon>
        <taxon>Chordata</taxon>
        <taxon>Craniata</taxon>
        <taxon>Vertebrata</taxon>
        <taxon>Euteleostomi</taxon>
        <taxon>Amphibia</taxon>
        <taxon>Batrachia</taxon>
        <taxon>Caudata</taxon>
        <taxon>Salamandroidea</taxon>
        <taxon>Salamandridae</taxon>
        <taxon>Pleurodelinae</taxon>
        <taxon>Pleurodeles</taxon>
    </lineage>
</organism>
<reference evidence="1" key="1">
    <citation type="journal article" date="2022" name="bioRxiv">
        <title>Sequencing and chromosome-scale assembly of the giantPleurodeles waltlgenome.</title>
        <authorList>
            <person name="Brown T."/>
            <person name="Elewa A."/>
            <person name="Iarovenko S."/>
            <person name="Subramanian E."/>
            <person name="Araus A.J."/>
            <person name="Petzold A."/>
            <person name="Susuki M."/>
            <person name="Suzuki K.-i.T."/>
            <person name="Hayashi T."/>
            <person name="Toyoda A."/>
            <person name="Oliveira C."/>
            <person name="Osipova E."/>
            <person name="Leigh N.D."/>
            <person name="Simon A."/>
            <person name="Yun M.H."/>
        </authorList>
    </citation>
    <scope>NUCLEOTIDE SEQUENCE</scope>
    <source>
        <strain evidence="1">20211129_DDA</strain>
        <tissue evidence="1">Liver</tissue>
    </source>
</reference>
<dbReference type="EMBL" id="JANPWB010000013">
    <property type="protein sequence ID" value="KAJ1111057.1"/>
    <property type="molecule type" value="Genomic_DNA"/>
</dbReference>
<sequence>MWNLSWGLGRRFMGLPVIHVESVMGVWEGDSWDFLGYMWNLSWGSGKEIPGTSWDPCGVYHGGLGRRFMGLPVIHVESVMGVWEGDSWDFLGYMWNLSWGSGKEIPGTSWDPCGVYQGVPGKEIHGTSWDPCGIYHGGLGRRFMGLPGIHVESVMGSGKEIHGTSCDPCGICHGGLGRRFMGLPGIYVESIMGVWEGDSWDFLGSMWSLSWGSGKEIHGTSWKIHGTSWDPCGICHGGLGRRFMGLPGIHVESIMEVWEGDSWDFLGSMWNLSWGSGKEIHGTSCDPCGICHGGLGRRFMGLPGRFMGLPGIHVESVMGVWEGDSWDFLGSMWSLSWRSGKEIHGTSWDPCGVYHGGLGRRFMGLPGIHVESDVWWNCQQLRVFICVRDRQEK</sequence>
<accession>A0AAV7N4W7</accession>
<keyword evidence="2" id="KW-1185">Reference proteome</keyword>
<protein>
    <submittedName>
        <fullName evidence="1">Uncharacterized protein</fullName>
    </submittedName>
</protein>
<evidence type="ECO:0000313" key="1">
    <source>
        <dbReference type="EMBL" id="KAJ1111057.1"/>
    </source>
</evidence>
<proteinExistence type="predicted"/>